<dbReference type="GO" id="GO:0016491">
    <property type="term" value="F:oxidoreductase activity"/>
    <property type="evidence" value="ECO:0007669"/>
    <property type="project" value="UniProtKB-KW"/>
</dbReference>
<name>A0A561V7J2_9PSEU</name>
<dbReference type="EMBL" id="VIWX01000001">
    <property type="protein sequence ID" value="TWG07585.1"/>
    <property type="molecule type" value="Genomic_DNA"/>
</dbReference>
<sequence>MRAFTYERAANPAAAQRLATTQEEAVFLAGGTNLTDLMRLGVARPAALVDISDLPYDGIEHRADGSTLLGALSRNAEVAGDRVVRERYPVLSRAILAGASGQLRTMATTGGNLLQRTRCPYFQDVSKPCNKREPGTGCPASRGLAARDLGIIGVSDACIAHHPSDMAVAMVALDAVVHIRTVDGAARSVSLEEFHLLPGNTPEKETVLAPGELVTDVELPPPPPGSSNYRKVRDRASYAFALVSTAVSLALDDTGSVAAVRIGLGGLAPRPWRARTAEQALLGARFDEEAAKSAMRAELATARTTEHNAFKVDLTVDVVTSELLSLAAEESR</sequence>
<evidence type="ECO:0000313" key="4">
    <source>
        <dbReference type="Proteomes" id="UP000316184"/>
    </source>
</evidence>
<dbReference type="SUPFAM" id="SSF56176">
    <property type="entry name" value="FAD-binding/transporter-associated domain-like"/>
    <property type="match status" value="1"/>
</dbReference>
<dbReference type="RefSeq" id="WP_145735760.1">
    <property type="nucleotide sequence ID" value="NZ_VIWX01000001.1"/>
</dbReference>
<dbReference type="InterPro" id="IPR016167">
    <property type="entry name" value="FAD-bd_PCMH_sub1"/>
</dbReference>
<dbReference type="InterPro" id="IPR005107">
    <property type="entry name" value="CO_DH_flav_C"/>
</dbReference>
<dbReference type="InterPro" id="IPR016169">
    <property type="entry name" value="FAD-bd_PCMH_sub2"/>
</dbReference>
<comment type="caution">
    <text evidence="3">The sequence shown here is derived from an EMBL/GenBank/DDBJ whole genome shotgun (WGS) entry which is preliminary data.</text>
</comment>
<gene>
    <name evidence="3" type="ORF">FHU35_11202</name>
</gene>
<dbReference type="Pfam" id="PF00941">
    <property type="entry name" value="FAD_binding_5"/>
    <property type="match status" value="1"/>
</dbReference>
<dbReference type="InterPro" id="IPR036683">
    <property type="entry name" value="CO_DH_flav_C_dom_sf"/>
</dbReference>
<dbReference type="Proteomes" id="UP000316184">
    <property type="component" value="Unassembled WGS sequence"/>
</dbReference>
<dbReference type="Gene3D" id="3.30.43.10">
    <property type="entry name" value="Uridine Diphospho-n-acetylenolpyruvylglucosamine Reductase, domain 2"/>
    <property type="match status" value="1"/>
</dbReference>
<keyword evidence="4" id="KW-1185">Reference proteome</keyword>
<dbReference type="SMART" id="SM01092">
    <property type="entry name" value="CO_deh_flav_C"/>
    <property type="match status" value="1"/>
</dbReference>
<accession>A0A561V7J2</accession>
<evidence type="ECO:0000256" key="1">
    <source>
        <dbReference type="ARBA" id="ARBA00023002"/>
    </source>
</evidence>
<feature type="domain" description="FAD-binding PCMH-type" evidence="2">
    <location>
        <begin position="1"/>
        <end position="224"/>
    </location>
</feature>
<evidence type="ECO:0000259" key="2">
    <source>
        <dbReference type="PROSITE" id="PS51387"/>
    </source>
</evidence>
<dbReference type="SUPFAM" id="SSF55447">
    <property type="entry name" value="CO dehydrogenase flavoprotein C-terminal domain-like"/>
    <property type="match status" value="1"/>
</dbReference>
<organism evidence="3 4">
    <name type="scientific">Saccharopolyspora dendranthemae</name>
    <dbReference type="NCBI Taxonomy" id="1181886"/>
    <lineage>
        <taxon>Bacteria</taxon>
        <taxon>Bacillati</taxon>
        <taxon>Actinomycetota</taxon>
        <taxon>Actinomycetes</taxon>
        <taxon>Pseudonocardiales</taxon>
        <taxon>Pseudonocardiaceae</taxon>
        <taxon>Saccharopolyspora</taxon>
    </lineage>
</organism>
<dbReference type="Gene3D" id="3.30.390.50">
    <property type="entry name" value="CO dehydrogenase flavoprotein, C-terminal domain"/>
    <property type="match status" value="1"/>
</dbReference>
<dbReference type="Pfam" id="PF03450">
    <property type="entry name" value="CO_deh_flav_C"/>
    <property type="match status" value="1"/>
</dbReference>
<dbReference type="PANTHER" id="PTHR42659">
    <property type="entry name" value="XANTHINE DEHYDROGENASE SUBUNIT C-RELATED"/>
    <property type="match status" value="1"/>
</dbReference>
<keyword evidence="1" id="KW-0560">Oxidoreductase</keyword>
<evidence type="ECO:0000313" key="3">
    <source>
        <dbReference type="EMBL" id="TWG07585.1"/>
    </source>
</evidence>
<dbReference type="InterPro" id="IPR051312">
    <property type="entry name" value="Diverse_Substr_Oxidored"/>
</dbReference>
<dbReference type="Gene3D" id="3.30.465.10">
    <property type="match status" value="2"/>
</dbReference>
<proteinExistence type="predicted"/>
<dbReference type="InterPro" id="IPR002346">
    <property type="entry name" value="Mopterin_DH_FAD-bd"/>
</dbReference>
<dbReference type="InterPro" id="IPR016166">
    <property type="entry name" value="FAD-bd_PCMH"/>
</dbReference>
<dbReference type="OrthoDB" id="9814706at2"/>
<protein>
    <submittedName>
        <fullName evidence="3">Xanthine dehydrogenase YagS FAD-binding subunit</fullName>
    </submittedName>
</protein>
<dbReference type="PANTHER" id="PTHR42659:SF1">
    <property type="entry name" value="OXIDOREDUCTASE"/>
    <property type="match status" value="1"/>
</dbReference>
<dbReference type="AlphaFoldDB" id="A0A561V7J2"/>
<dbReference type="InterPro" id="IPR036318">
    <property type="entry name" value="FAD-bd_PCMH-like_sf"/>
</dbReference>
<dbReference type="PROSITE" id="PS51387">
    <property type="entry name" value="FAD_PCMH"/>
    <property type="match status" value="1"/>
</dbReference>
<dbReference type="GO" id="GO:0071949">
    <property type="term" value="F:FAD binding"/>
    <property type="evidence" value="ECO:0007669"/>
    <property type="project" value="InterPro"/>
</dbReference>
<reference evidence="3 4" key="1">
    <citation type="submission" date="2019-06" db="EMBL/GenBank/DDBJ databases">
        <title>Sequencing the genomes of 1000 actinobacteria strains.</title>
        <authorList>
            <person name="Klenk H.-P."/>
        </authorList>
    </citation>
    <scope>NUCLEOTIDE SEQUENCE [LARGE SCALE GENOMIC DNA]</scope>
    <source>
        <strain evidence="3 4">DSM 46699</strain>
    </source>
</reference>